<dbReference type="GO" id="GO:0016020">
    <property type="term" value="C:membrane"/>
    <property type="evidence" value="ECO:0007669"/>
    <property type="project" value="InterPro"/>
</dbReference>
<dbReference type="PANTHER" id="PTHR34220">
    <property type="entry name" value="SENSOR HISTIDINE KINASE YPDA"/>
    <property type="match status" value="1"/>
</dbReference>
<dbReference type="InterPro" id="IPR050640">
    <property type="entry name" value="Bact_2-comp_sensor_kinase"/>
</dbReference>
<keyword evidence="4" id="KW-0418">Kinase</keyword>
<dbReference type="Pfam" id="PF06580">
    <property type="entry name" value="His_kinase"/>
    <property type="match status" value="1"/>
</dbReference>
<dbReference type="AlphaFoldDB" id="A0A495M033"/>
<keyword evidence="5" id="KW-1185">Reference proteome</keyword>
<feature type="domain" description="Signal transduction histidine kinase internal region" evidence="3">
    <location>
        <begin position="169"/>
        <end position="248"/>
    </location>
</feature>
<comment type="caution">
    <text evidence="4">The sequence shown here is derived from an EMBL/GenBank/DDBJ whole genome shotgun (WGS) entry which is preliminary data.</text>
</comment>
<feature type="transmembrane region" description="Helical" evidence="2">
    <location>
        <begin position="78"/>
        <end position="99"/>
    </location>
</feature>
<dbReference type="Proteomes" id="UP000277579">
    <property type="component" value="Unassembled WGS sequence"/>
</dbReference>
<evidence type="ECO:0000256" key="1">
    <source>
        <dbReference type="SAM" id="Coils"/>
    </source>
</evidence>
<keyword evidence="2" id="KW-1133">Transmembrane helix</keyword>
<dbReference type="GO" id="GO:0000155">
    <property type="term" value="F:phosphorelay sensor kinase activity"/>
    <property type="evidence" value="ECO:0007669"/>
    <property type="project" value="InterPro"/>
</dbReference>
<accession>A0A495M033</accession>
<evidence type="ECO:0000256" key="2">
    <source>
        <dbReference type="SAM" id="Phobius"/>
    </source>
</evidence>
<keyword evidence="4" id="KW-0808">Transferase</keyword>
<feature type="transmembrane region" description="Helical" evidence="2">
    <location>
        <begin position="20"/>
        <end position="36"/>
    </location>
</feature>
<dbReference type="InterPro" id="IPR010559">
    <property type="entry name" value="Sig_transdc_His_kin_internal"/>
</dbReference>
<dbReference type="SUPFAM" id="SSF55874">
    <property type="entry name" value="ATPase domain of HSP90 chaperone/DNA topoisomerase II/histidine kinase"/>
    <property type="match status" value="1"/>
</dbReference>
<proteinExistence type="predicted"/>
<feature type="coiled-coil region" evidence="1">
    <location>
        <begin position="152"/>
        <end position="179"/>
    </location>
</feature>
<dbReference type="InterPro" id="IPR036890">
    <property type="entry name" value="HATPase_C_sf"/>
</dbReference>
<name>A0A495M033_9FLAO</name>
<protein>
    <submittedName>
        <fullName evidence="4">Histidine kinase</fullName>
    </submittedName>
</protein>
<feature type="transmembrane region" description="Helical" evidence="2">
    <location>
        <begin position="42"/>
        <end position="69"/>
    </location>
</feature>
<evidence type="ECO:0000313" key="5">
    <source>
        <dbReference type="Proteomes" id="UP000277579"/>
    </source>
</evidence>
<organism evidence="4 5">
    <name type="scientific">Flavobacterium endophyticum</name>
    <dbReference type="NCBI Taxonomy" id="1540163"/>
    <lineage>
        <taxon>Bacteria</taxon>
        <taxon>Pseudomonadati</taxon>
        <taxon>Bacteroidota</taxon>
        <taxon>Flavobacteriia</taxon>
        <taxon>Flavobacteriales</taxon>
        <taxon>Flavobacteriaceae</taxon>
        <taxon>Flavobacterium</taxon>
    </lineage>
</organism>
<evidence type="ECO:0000313" key="4">
    <source>
        <dbReference type="EMBL" id="RKS18470.1"/>
    </source>
</evidence>
<keyword evidence="2" id="KW-0812">Transmembrane</keyword>
<reference evidence="4 5" key="1">
    <citation type="submission" date="2018-10" db="EMBL/GenBank/DDBJ databases">
        <title>Genomic Encyclopedia of Archaeal and Bacterial Type Strains, Phase II (KMG-II): from individual species to whole genera.</title>
        <authorList>
            <person name="Goeker M."/>
        </authorList>
    </citation>
    <scope>NUCLEOTIDE SEQUENCE [LARGE SCALE GENOMIC DNA]</scope>
    <source>
        <strain evidence="4 5">DSM 29537</strain>
    </source>
</reference>
<sequence>MDYLKKISEYVRNNRLAQHLVFWMVIVITYIPAGLLDENNDPLWVILLFNFCVHIPQMLASYFLAYYLLPKFILKKRYFLSLILFFLTCYIFSALARILTIHGGEELVRTPPFEQESVYEILTDLHSLVVKYFPSVYTVSFQFLFVKYFFNNEQKKSEATQLEQKKVESELKMLKAQLNPHFLFNTLNNIYSLSLDNSPKTASAIGKLSDILDHVLYKCNNQFVSLSSEIELMKNYIELEKLRYDNRLEITFDTDLENDMQIPPLLLLSLVENAFKHGAGEDSGSPKIWISIIQTKEAFTFKISNTVSSDYVSKDEDRIGLTNIKKQLGLIYSDNYSLDIKQAVNSFSVVLQINQNNSL</sequence>
<dbReference type="PANTHER" id="PTHR34220:SF7">
    <property type="entry name" value="SENSOR HISTIDINE KINASE YPDA"/>
    <property type="match status" value="1"/>
</dbReference>
<dbReference type="EMBL" id="RBLC01000006">
    <property type="protein sequence ID" value="RKS18470.1"/>
    <property type="molecule type" value="Genomic_DNA"/>
</dbReference>
<keyword evidence="2" id="KW-0472">Membrane</keyword>
<dbReference type="Gene3D" id="3.30.565.10">
    <property type="entry name" value="Histidine kinase-like ATPase, C-terminal domain"/>
    <property type="match status" value="1"/>
</dbReference>
<keyword evidence="1" id="KW-0175">Coiled coil</keyword>
<evidence type="ECO:0000259" key="3">
    <source>
        <dbReference type="Pfam" id="PF06580"/>
    </source>
</evidence>
<gene>
    <name evidence="4" type="ORF">CLV94_3280</name>
</gene>